<evidence type="ECO:0000256" key="1">
    <source>
        <dbReference type="ARBA" id="ARBA00022574"/>
    </source>
</evidence>
<dbReference type="AlphaFoldDB" id="A0ABD2P1S8"/>
<evidence type="ECO:0000313" key="6">
    <source>
        <dbReference type="Proteomes" id="UP001516400"/>
    </source>
</evidence>
<dbReference type="InterPro" id="IPR036322">
    <property type="entry name" value="WD40_repeat_dom_sf"/>
</dbReference>
<dbReference type="Proteomes" id="UP001516400">
    <property type="component" value="Unassembled WGS sequence"/>
</dbReference>
<dbReference type="PANTHER" id="PTHR13720">
    <property type="entry name" value="WD-40 REPEAT PROTEIN"/>
    <property type="match status" value="1"/>
</dbReference>
<dbReference type="InterPro" id="IPR015943">
    <property type="entry name" value="WD40/YVTN_repeat-like_dom_sf"/>
</dbReference>
<dbReference type="InterPro" id="IPR001680">
    <property type="entry name" value="WD40_rpt"/>
</dbReference>
<dbReference type="SUPFAM" id="SSF50978">
    <property type="entry name" value="WD40 repeat-like"/>
    <property type="match status" value="2"/>
</dbReference>
<protein>
    <recommendedName>
        <fullName evidence="4">APAF-1 helical domain-containing protein</fullName>
    </recommendedName>
</protein>
<keyword evidence="2" id="KW-0677">Repeat</keyword>
<dbReference type="PROSITE" id="PS50294">
    <property type="entry name" value="WD_REPEATS_REGION"/>
    <property type="match status" value="1"/>
</dbReference>
<keyword evidence="6" id="KW-1185">Reference proteome</keyword>
<name>A0ABD2P1S8_9CUCU</name>
<reference evidence="5 6" key="1">
    <citation type="journal article" date="2021" name="BMC Biol.">
        <title>Horizontally acquired antibacterial genes associated with adaptive radiation of ladybird beetles.</title>
        <authorList>
            <person name="Li H.S."/>
            <person name="Tang X.F."/>
            <person name="Huang Y.H."/>
            <person name="Xu Z.Y."/>
            <person name="Chen M.L."/>
            <person name="Du X.Y."/>
            <person name="Qiu B.Y."/>
            <person name="Chen P.T."/>
            <person name="Zhang W."/>
            <person name="Slipinski A."/>
            <person name="Escalona H.E."/>
            <person name="Waterhouse R.M."/>
            <person name="Zwick A."/>
            <person name="Pang H."/>
        </authorList>
    </citation>
    <scope>NUCLEOTIDE SEQUENCE [LARGE SCALE GENOMIC DNA]</scope>
    <source>
        <strain evidence="5">SYSU2018</strain>
    </source>
</reference>
<dbReference type="Gene3D" id="1.25.40.370">
    <property type="match status" value="1"/>
</dbReference>
<dbReference type="PANTHER" id="PTHR13720:SF33">
    <property type="entry name" value="HELP DOMAIN-CONTAINING PROTEIN"/>
    <property type="match status" value="1"/>
</dbReference>
<organism evidence="5 6">
    <name type="scientific">Cryptolaemus montrouzieri</name>
    <dbReference type="NCBI Taxonomy" id="559131"/>
    <lineage>
        <taxon>Eukaryota</taxon>
        <taxon>Metazoa</taxon>
        <taxon>Ecdysozoa</taxon>
        <taxon>Arthropoda</taxon>
        <taxon>Hexapoda</taxon>
        <taxon>Insecta</taxon>
        <taxon>Pterygota</taxon>
        <taxon>Neoptera</taxon>
        <taxon>Endopterygota</taxon>
        <taxon>Coleoptera</taxon>
        <taxon>Polyphaga</taxon>
        <taxon>Cucujiformia</taxon>
        <taxon>Coccinelloidea</taxon>
        <taxon>Coccinellidae</taxon>
        <taxon>Scymninae</taxon>
        <taxon>Scymnini</taxon>
        <taxon>Cryptolaemus</taxon>
    </lineage>
</organism>
<dbReference type="SMART" id="SM00320">
    <property type="entry name" value="WD40"/>
    <property type="match status" value="5"/>
</dbReference>
<dbReference type="InterPro" id="IPR050630">
    <property type="entry name" value="WD_repeat_EMAP"/>
</dbReference>
<evidence type="ECO:0000256" key="2">
    <source>
        <dbReference type="ARBA" id="ARBA00022737"/>
    </source>
</evidence>
<comment type="caution">
    <text evidence="5">The sequence shown here is derived from an EMBL/GenBank/DDBJ whole genome shotgun (WGS) entry which is preliminary data.</text>
</comment>
<dbReference type="Pfam" id="PF00400">
    <property type="entry name" value="WD40"/>
    <property type="match status" value="1"/>
</dbReference>
<proteinExistence type="predicted"/>
<keyword evidence="1 3" id="KW-0853">WD repeat</keyword>
<dbReference type="PROSITE" id="PS50082">
    <property type="entry name" value="WD_REPEATS_2"/>
    <property type="match status" value="1"/>
</dbReference>
<dbReference type="Gene3D" id="2.130.10.10">
    <property type="entry name" value="YVTN repeat-like/Quinoprotein amine dehydrogenase"/>
    <property type="match status" value="3"/>
</dbReference>
<dbReference type="InterPro" id="IPR041452">
    <property type="entry name" value="APAF1_C"/>
</dbReference>
<accession>A0ABD2P1S8</accession>
<evidence type="ECO:0000313" key="5">
    <source>
        <dbReference type="EMBL" id="KAL3284664.1"/>
    </source>
</evidence>
<feature type="domain" description="APAF-1 helical" evidence="4">
    <location>
        <begin position="3"/>
        <end position="97"/>
    </location>
</feature>
<dbReference type="EMBL" id="JABFTP020000165">
    <property type="protein sequence ID" value="KAL3284664.1"/>
    <property type="molecule type" value="Genomic_DNA"/>
</dbReference>
<gene>
    <name evidence="5" type="ORF">HHI36_018818</name>
</gene>
<evidence type="ECO:0000256" key="3">
    <source>
        <dbReference type="PROSITE-ProRule" id="PRU00221"/>
    </source>
</evidence>
<dbReference type="Pfam" id="PF17908">
    <property type="entry name" value="APAF1_C"/>
    <property type="match status" value="1"/>
</dbReference>
<evidence type="ECO:0000259" key="4">
    <source>
        <dbReference type="Pfam" id="PF17908"/>
    </source>
</evidence>
<sequence length="820" mass="94905">MLPDDNYILLFLGYHLKQADLIDKFEAFLDLKFMEHKIKLVGVSNLEHDFKTYGNEIINDDPERRSKLEKCLEFIKENKNELRQLQKTDIVQLALPTLKDDAQMLMVQNEANSINRLYFTIKFSAGRLKSSQEIFMDKEVTSMAFCTDSNVSKILIGLKNGDIVLYCSQNHKEFDRFQGHKQPVFDLKIAHDNTCFLSVSQDHTVKLWNFFSQRSSIDGIDLPTSPKCVQSEYYHVFNSGKRNNFKEFIYNEDNDYLVSANFANNYSVIKKICTGTNNGKVILWNAYTREKLFITTETGFPVENIYFSHDDSGVLFTKQEKIQIYKYENEELAYSGSISNMEDIVKFFMSNENTVISVGLRHVMMYKQPYESNPIKVYDSPDYNITCSAVAKGEYFAIGVRETVFLFSIASGQLVETLKHNKIVTSISMDIAKDDDNITSMILMNFDDNNIQQCNLMMQHYTQPRNKHGLVTTYWKNKNTPLLAFVSNDNILKIQHEFNTINEIEKPHKISFITFSLCGNNIIFSSENGEIVEYQYKRQGCFKILMELRSTVKYLKCFESGLPIEGDKKIHVLLSDGHLNKFSWDIPIFHVFPIASRKLLCIDESGGIFIITLKDEKIVQLVIYATCYRKVTSAAYCLKNNLVAITFIKQNFKTNYLEITDITTKEILQNLFLDFVPECCAFSHQGDLLVLGGEDGKIMICNIRDNFRKIFLSNAGSPIKFLQFSQSELPILVTVGKEISWWNLSNFQFDSKEISTLYNNDFDLVFWKNKTFHKEIDYLLQTVTLYSNAVHFSVSKNFETFLVVDDESRIYVLKCFKNVQ</sequence>
<feature type="repeat" description="WD" evidence="3">
    <location>
        <begin position="177"/>
        <end position="218"/>
    </location>
</feature>